<protein>
    <recommendedName>
        <fullName evidence="2">non-specific serine/threonine protein kinase</fullName>
        <ecNumber evidence="2">2.7.11.1</ecNumber>
    </recommendedName>
</protein>
<keyword evidence="3" id="KW-0723">Serine/threonine-protein kinase</keyword>
<dbReference type="PANTHER" id="PTHR22984:SF25">
    <property type="entry name" value="PROTEIN KINASE DOMAIN-CONTAINING PROTEIN"/>
    <property type="match status" value="1"/>
</dbReference>
<evidence type="ECO:0000256" key="9">
    <source>
        <dbReference type="ARBA" id="ARBA00048679"/>
    </source>
</evidence>
<evidence type="ECO:0000259" key="11">
    <source>
        <dbReference type="PROSITE" id="PS50011"/>
    </source>
</evidence>
<evidence type="ECO:0000256" key="2">
    <source>
        <dbReference type="ARBA" id="ARBA00012513"/>
    </source>
</evidence>
<dbReference type="InterPro" id="IPR000719">
    <property type="entry name" value="Prot_kinase_dom"/>
</dbReference>
<evidence type="ECO:0000256" key="1">
    <source>
        <dbReference type="ARBA" id="ARBA00004340"/>
    </source>
</evidence>
<keyword evidence="13" id="KW-1185">Reference proteome</keyword>
<evidence type="ECO:0000256" key="7">
    <source>
        <dbReference type="ARBA" id="ARBA00022840"/>
    </source>
</evidence>
<evidence type="ECO:0000313" key="12">
    <source>
        <dbReference type="EMBL" id="KAH6595536.1"/>
    </source>
</evidence>
<evidence type="ECO:0000256" key="4">
    <source>
        <dbReference type="ARBA" id="ARBA00022679"/>
    </source>
</evidence>
<feature type="compositionally biased region" description="Low complexity" evidence="10">
    <location>
        <begin position="90"/>
        <end position="104"/>
    </location>
</feature>
<dbReference type="SUPFAM" id="SSF56112">
    <property type="entry name" value="Protein kinase-like (PK-like)"/>
    <property type="match status" value="1"/>
</dbReference>
<comment type="caution">
    <text evidence="12">The sequence shown here is derived from an EMBL/GenBank/DDBJ whole genome shotgun (WGS) entry which is preliminary data.</text>
</comment>
<keyword evidence="7" id="KW-0067">ATP-binding</keyword>
<reference evidence="12 13" key="1">
    <citation type="submission" date="2021-02" db="EMBL/GenBank/DDBJ databases">
        <title>Variation within the Batrachochytrium salamandrivorans European outbreak.</title>
        <authorList>
            <person name="Kelly M."/>
            <person name="Pasmans F."/>
            <person name="Shea T.P."/>
            <person name="Munoz J.F."/>
            <person name="Carranza S."/>
            <person name="Cuomo C.A."/>
            <person name="Martel A."/>
        </authorList>
    </citation>
    <scope>NUCLEOTIDE SEQUENCE [LARGE SCALE GENOMIC DNA]</scope>
    <source>
        <strain evidence="12 13">AMFP18/2</strain>
    </source>
</reference>
<feature type="domain" description="Protein kinase" evidence="11">
    <location>
        <begin position="153"/>
        <end position="320"/>
    </location>
</feature>
<evidence type="ECO:0000256" key="10">
    <source>
        <dbReference type="SAM" id="MobiDB-lite"/>
    </source>
</evidence>
<evidence type="ECO:0000313" key="13">
    <source>
        <dbReference type="Proteomes" id="UP001648503"/>
    </source>
</evidence>
<gene>
    <name evidence="12" type="ORF">BASA50_005745</name>
</gene>
<feature type="compositionally biased region" description="Low complexity" evidence="10">
    <location>
        <begin position="43"/>
        <end position="56"/>
    </location>
</feature>
<evidence type="ECO:0000256" key="8">
    <source>
        <dbReference type="ARBA" id="ARBA00047899"/>
    </source>
</evidence>
<organism evidence="12 13">
    <name type="scientific">Batrachochytrium salamandrivorans</name>
    <dbReference type="NCBI Taxonomy" id="1357716"/>
    <lineage>
        <taxon>Eukaryota</taxon>
        <taxon>Fungi</taxon>
        <taxon>Fungi incertae sedis</taxon>
        <taxon>Chytridiomycota</taxon>
        <taxon>Chytridiomycota incertae sedis</taxon>
        <taxon>Chytridiomycetes</taxon>
        <taxon>Rhizophydiales</taxon>
        <taxon>Rhizophydiales incertae sedis</taxon>
        <taxon>Batrachochytrium</taxon>
    </lineage>
</organism>
<keyword evidence="5" id="KW-0547">Nucleotide-binding</keyword>
<sequence>MFDPLFWVLHHFVTHYAGQTTQGDKDDGDAVDQVSGSKDAASLPLGTTPTTLPTTLQESNILDQSGASSSTDLQPGNECTGGHGIRKLSKSCPQQQSQPGSQPSTLYDPPQSHEIPLPARVGESKAKPYSENWGTDQYIAFTEEEARYFKSEYSFLRRIGKGRSGKAYLVTRESDGMEVIYKSIPKPNVEEYALESTPPLICHLRNPLAFSEETSVAQCMSSRPSNLYVPQEFLLQMHLSRPGHESPYVPVVLDYFILKKKYILVMEYLDESWMSLYRYVVEKGIPDIEHARDVVRKIVEAMIYLKQYGILHLDINSTSQ</sequence>
<dbReference type="InterPro" id="IPR051138">
    <property type="entry name" value="PIM_Ser/Thr_kinase"/>
</dbReference>
<evidence type="ECO:0000256" key="5">
    <source>
        <dbReference type="ARBA" id="ARBA00022741"/>
    </source>
</evidence>
<evidence type="ECO:0000256" key="3">
    <source>
        <dbReference type="ARBA" id="ARBA00022527"/>
    </source>
</evidence>
<comment type="catalytic activity">
    <reaction evidence="8">
        <text>L-threonyl-[protein] + ATP = O-phospho-L-threonyl-[protein] + ADP + H(+)</text>
        <dbReference type="Rhea" id="RHEA:46608"/>
        <dbReference type="Rhea" id="RHEA-COMP:11060"/>
        <dbReference type="Rhea" id="RHEA-COMP:11605"/>
        <dbReference type="ChEBI" id="CHEBI:15378"/>
        <dbReference type="ChEBI" id="CHEBI:30013"/>
        <dbReference type="ChEBI" id="CHEBI:30616"/>
        <dbReference type="ChEBI" id="CHEBI:61977"/>
        <dbReference type="ChEBI" id="CHEBI:456216"/>
        <dbReference type="EC" id="2.7.11.1"/>
    </reaction>
</comment>
<dbReference type="PROSITE" id="PS50011">
    <property type="entry name" value="PROTEIN_KINASE_DOM"/>
    <property type="match status" value="1"/>
</dbReference>
<feature type="compositionally biased region" description="Polar residues" evidence="10">
    <location>
        <begin position="57"/>
        <end position="74"/>
    </location>
</feature>
<evidence type="ECO:0000256" key="6">
    <source>
        <dbReference type="ARBA" id="ARBA00022777"/>
    </source>
</evidence>
<feature type="region of interest" description="Disordered" evidence="10">
    <location>
        <begin position="19"/>
        <end position="128"/>
    </location>
</feature>
<dbReference type="InterPro" id="IPR011009">
    <property type="entry name" value="Kinase-like_dom_sf"/>
</dbReference>
<dbReference type="EMBL" id="JAFCIX010000298">
    <property type="protein sequence ID" value="KAH6595536.1"/>
    <property type="molecule type" value="Genomic_DNA"/>
</dbReference>
<accession>A0ABQ8FBX1</accession>
<comment type="catalytic activity">
    <reaction evidence="9">
        <text>L-seryl-[protein] + ATP = O-phospho-L-seryl-[protein] + ADP + H(+)</text>
        <dbReference type="Rhea" id="RHEA:17989"/>
        <dbReference type="Rhea" id="RHEA-COMP:9863"/>
        <dbReference type="Rhea" id="RHEA-COMP:11604"/>
        <dbReference type="ChEBI" id="CHEBI:15378"/>
        <dbReference type="ChEBI" id="CHEBI:29999"/>
        <dbReference type="ChEBI" id="CHEBI:30616"/>
        <dbReference type="ChEBI" id="CHEBI:83421"/>
        <dbReference type="ChEBI" id="CHEBI:456216"/>
        <dbReference type="EC" id="2.7.11.1"/>
    </reaction>
</comment>
<dbReference type="EC" id="2.7.11.1" evidence="2"/>
<keyword evidence="4" id="KW-0808">Transferase</keyword>
<dbReference type="Gene3D" id="1.10.510.10">
    <property type="entry name" value="Transferase(Phosphotransferase) domain 1"/>
    <property type="match status" value="1"/>
</dbReference>
<proteinExistence type="predicted"/>
<dbReference type="PANTHER" id="PTHR22984">
    <property type="entry name" value="SERINE/THREONINE-PROTEIN KINASE PIM"/>
    <property type="match status" value="1"/>
</dbReference>
<name>A0ABQ8FBX1_9FUNG</name>
<dbReference type="Gene3D" id="3.30.200.20">
    <property type="entry name" value="Phosphorylase Kinase, domain 1"/>
    <property type="match status" value="1"/>
</dbReference>
<dbReference type="Proteomes" id="UP001648503">
    <property type="component" value="Unassembled WGS sequence"/>
</dbReference>
<comment type="subcellular location">
    <subcellularLocation>
        <location evidence="1">Host cell</location>
    </subcellularLocation>
</comment>
<keyword evidence="6" id="KW-0418">Kinase</keyword>